<dbReference type="EMBL" id="LHQQ01000222">
    <property type="protein sequence ID" value="KOS39041.1"/>
    <property type="molecule type" value="Genomic_DNA"/>
</dbReference>
<keyword evidence="9" id="KW-1185">Reference proteome</keyword>
<dbReference type="Pfam" id="PF13649">
    <property type="entry name" value="Methyltransf_25"/>
    <property type="match status" value="1"/>
</dbReference>
<protein>
    <submittedName>
        <fullName evidence="8">Uncharacterized protein</fullName>
    </submittedName>
</protein>
<dbReference type="InterPro" id="IPR029063">
    <property type="entry name" value="SAM-dependent_MTases_sf"/>
</dbReference>
<organism evidence="8 9">
    <name type="scientific">Penicillium nordicum</name>
    <dbReference type="NCBI Taxonomy" id="229535"/>
    <lineage>
        <taxon>Eukaryota</taxon>
        <taxon>Fungi</taxon>
        <taxon>Dikarya</taxon>
        <taxon>Ascomycota</taxon>
        <taxon>Pezizomycotina</taxon>
        <taxon>Eurotiomycetes</taxon>
        <taxon>Eurotiomycetidae</taxon>
        <taxon>Eurotiales</taxon>
        <taxon>Aspergillaceae</taxon>
        <taxon>Penicillium</taxon>
    </lineage>
</organism>
<keyword evidence="5" id="KW-0812">Transmembrane</keyword>
<evidence type="ECO:0000313" key="8">
    <source>
        <dbReference type="EMBL" id="KOS39041.1"/>
    </source>
</evidence>
<dbReference type="FunFam" id="2.70.160.11:FF:000001">
    <property type="entry name" value="Blast:Protein arginine N-methyltransferase 1"/>
    <property type="match status" value="1"/>
</dbReference>
<keyword evidence="3 4" id="KW-0949">S-adenosyl-L-methionine</keyword>
<evidence type="ECO:0000256" key="1">
    <source>
        <dbReference type="ARBA" id="ARBA00022603"/>
    </source>
</evidence>
<dbReference type="PANTHER" id="PTHR11006">
    <property type="entry name" value="PROTEIN ARGININE N-METHYLTRANSFERASE"/>
    <property type="match status" value="1"/>
</dbReference>
<keyword evidence="2 4" id="KW-0808">Transferase</keyword>
<feature type="domain" description="Methyltransferase" evidence="6">
    <location>
        <begin position="127"/>
        <end position="224"/>
    </location>
</feature>
<reference evidence="8 9" key="1">
    <citation type="submission" date="2015-08" db="EMBL/GenBank/DDBJ databases">
        <title>Genome sequencing of Penicillium nordicum.</title>
        <authorList>
            <person name="Nguyen H.D."/>
            <person name="Seifert K.A."/>
        </authorList>
    </citation>
    <scope>NUCLEOTIDE SEQUENCE [LARGE SCALE GENOMIC DNA]</scope>
    <source>
        <strain evidence="8 9">DAOMC 185683</strain>
    </source>
</reference>
<dbReference type="SUPFAM" id="SSF53335">
    <property type="entry name" value="S-adenosyl-L-methionine-dependent methyltransferases"/>
    <property type="match status" value="1"/>
</dbReference>
<proteinExistence type="predicted"/>
<keyword evidence="5" id="KW-1133">Transmembrane helix</keyword>
<accession>A0A0M8P216</accession>
<comment type="caution">
    <text evidence="8">The sequence shown here is derived from an EMBL/GenBank/DDBJ whole genome shotgun (WGS) entry which is preliminary data.</text>
</comment>
<evidence type="ECO:0000259" key="6">
    <source>
        <dbReference type="Pfam" id="PF13649"/>
    </source>
</evidence>
<keyword evidence="5" id="KW-0472">Membrane</keyword>
<keyword evidence="1 4" id="KW-0489">Methyltransferase</keyword>
<dbReference type="GO" id="GO:0016274">
    <property type="term" value="F:protein-arginine N-methyltransferase activity"/>
    <property type="evidence" value="ECO:0007669"/>
    <property type="project" value="InterPro"/>
</dbReference>
<dbReference type="InterPro" id="IPR055135">
    <property type="entry name" value="PRMT_dom"/>
</dbReference>
<evidence type="ECO:0000313" key="9">
    <source>
        <dbReference type="Proteomes" id="UP000037696"/>
    </source>
</evidence>
<sequence length="408" mass="46689">MRLVRAGIGVKLGGRANNPEKKKLRIDLWWTFIFNILPSNFFFTLLYPPFRLVLLFRTVKMDTESDTPQGITSSADRMVGMEHSEVRYFTSYDHHGIHEEMLKDDVRTRSYRDSIYQNRHIFKDKVVLDVGCGTGILSMFAARAGAKHVIGVDMSSIIEKARQIVHVNGLSDKITLLQGKMEEVNLPFPKVDIIISEWMGYFLLYESMLDTVLYARDTYLNPGGLIFPDKATMYVAGIEDGDYKDDKIGFWDNVYGFDYSPMKEIALNEPLVDTVEMKALVTDPCPIITFDLNTVTTADLAFKVPYALTAKRPDFIHALIAWFDIEFSACHKPIHFSTGPHAKYTHWKQTVFYLRDVLTVEEEEKVTGWVENSPNDKNKRDLDIGISYKFETPDATRAAEGGCFYRMC</sequence>
<dbReference type="GO" id="GO:0005634">
    <property type="term" value="C:nucleus"/>
    <property type="evidence" value="ECO:0007669"/>
    <property type="project" value="TreeGrafter"/>
</dbReference>
<dbReference type="GO" id="GO:0032259">
    <property type="term" value="P:methylation"/>
    <property type="evidence" value="ECO:0007669"/>
    <property type="project" value="UniProtKB-KW"/>
</dbReference>
<dbReference type="Gene3D" id="2.70.160.11">
    <property type="entry name" value="Hnrnp arginine n-methyltransferase1"/>
    <property type="match status" value="1"/>
</dbReference>
<dbReference type="FunFam" id="3.40.50.150:FF:000050">
    <property type="entry name" value="Hnrnp arginine n-methyltransferase"/>
    <property type="match status" value="1"/>
</dbReference>
<evidence type="ECO:0000256" key="4">
    <source>
        <dbReference type="PROSITE-ProRule" id="PRU01015"/>
    </source>
</evidence>
<dbReference type="GO" id="GO:0042054">
    <property type="term" value="F:histone methyltransferase activity"/>
    <property type="evidence" value="ECO:0007669"/>
    <property type="project" value="TreeGrafter"/>
</dbReference>
<name>A0A0M8P216_9EURO</name>
<evidence type="ECO:0000259" key="7">
    <source>
        <dbReference type="Pfam" id="PF22528"/>
    </source>
</evidence>
<feature type="transmembrane region" description="Helical" evidence="5">
    <location>
        <begin position="28"/>
        <end position="47"/>
    </location>
</feature>
<dbReference type="STRING" id="229535.A0A0M8P216"/>
<evidence type="ECO:0000256" key="5">
    <source>
        <dbReference type="SAM" id="Phobius"/>
    </source>
</evidence>
<feature type="domain" description="Protein arginine N-methyltransferase" evidence="7">
    <location>
        <begin position="229"/>
        <end position="391"/>
    </location>
</feature>
<dbReference type="Gene3D" id="3.40.50.150">
    <property type="entry name" value="Vaccinia Virus protein VP39"/>
    <property type="match status" value="1"/>
</dbReference>
<dbReference type="Proteomes" id="UP000037696">
    <property type="component" value="Unassembled WGS sequence"/>
</dbReference>
<evidence type="ECO:0000256" key="3">
    <source>
        <dbReference type="ARBA" id="ARBA00022691"/>
    </source>
</evidence>
<dbReference type="AlphaFoldDB" id="A0A0M8P216"/>
<evidence type="ECO:0000256" key="2">
    <source>
        <dbReference type="ARBA" id="ARBA00022679"/>
    </source>
</evidence>
<dbReference type="InterPro" id="IPR041698">
    <property type="entry name" value="Methyltransf_25"/>
</dbReference>
<dbReference type="PANTHER" id="PTHR11006:SF53">
    <property type="entry name" value="PROTEIN ARGININE N-METHYLTRANSFERASE 3"/>
    <property type="match status" value="1"/>
</dbReference>
<dbReference type="PROSITE" id="PS51678">
    <property type="entry name" value="SAM_MT_PRMT"/>
    <property type="match status" value="1"/>
</dbReference>
<dbReference type="Pfam" id="PF22528">
    <property type="entry name" value="PRMT_C"/>
    <property type="match status" value="1"/>
</dbReference>
<dbReference type="OrthoDB" id="7848332at2759"/>
<dbReference type="CDD" id="cd02440">
    <property type="entry name" value="AdoMet_MTases"/>
    <property type="match status" value="1"/>
</dbReference>
<dbReference type="InterPro" id="IPR025799">
    <property type="entry name" value="Arg_MeTrfase"/>
</dbReference>
<gene>
    <name evidence="8" type="ORF">ACN38_g10128</name>
</gene>